<sequence>MKFITAVAALIVATVANAQFDCKRSVTTGMNVTGFSLSPSSPIIGQTFCATITGTLNAPIVDGAMLAIEGKFLGRVIYTDLMDLCTSLTASGQPCPVPVPVTATSLTVCMPLKTTAASIPMEFTFGATDGNENIAFCEATTVTFSSG</sequence>
<feature type="signal peptide" evidence="2">
    <location>
        <begin position="1"/>
        <end position="18"/>
    </location>
</feature>
<dbReference type="Pfam" id="PF02221">
    <property type="entry name" value="E1_DerP2_DerF2"/>
    <property type="match status" value="1"/>
</dbReference>
<dbReference type="InterPro" id="IPR003172">
    <property type="entry name" value="ML_dom"/>
</dbReference>
<name>A0A9P6PP44_9FUNG</name>
<dbReference type="OrthoDB" id="2405630at2759"/>
<evidence type="ECO:0000256" key="1">
    <source>
        <dbReference type="ARBA" id="ARBA00016056"/>
    </source>
</evidence>
<keyword evidence="2" id="KW-0732">Signal</keyword>
<evidence type="ECO:0000256" key="2">
    <source>
        <dbReference type="SAM" id="SignalP"/>
    </source>
</evidence>
<dbReference type="SUPFAM" id="SSF81296">
    <property type="entry name" value="E set domains"/>
    <property type="match status" value="1"/>
</dbReference>
<reference evidence="4" key="1">
    <citation type="journal article" date="2020" name="Fungal Divers.">
        <title>Resolving the Mortierellaceae phylogeny through synthesis of multi-gene phylogenetics and phylogenomics.</title>
        <authorList>
            <person name="Vandepol N."/>
            <person name="Liber J."/>
            <person name="Desiro A."/>
            <person name="Na H."/>
            <person name="Kennedy M."/>
            <person name="Barry K."/>
            <person name="Grigoriev I.V."/>
            <person name="Miller A.N."/>
            <person name="O'Donnell K."/>
            <person name="Stajich J.E."/>
            <person name="Bonito G."/>
        </authorList>
    </citation>
    <scope>NUCLEOTIDE SEQUENCE</scope>
    <source>
        <strain evidence="4">KOD948</strain>
    </source>
</reference>
<gene>
    <name evidence="4" type="ORF">BG011_009489</name>
</gene>
<comment type="caution">
    <text evidence="4">The sequence shown here is derived from an EMBL/GenBank/DDBJ whole genome shotgun (WGS) entry which is preliminary data.</text>
</comment>
<dbReference type="AlphaFoldDB" id="A0A9P6PP44"/>
<evidence type="ECO:0000259" key="3">
    <source>
        <dbReference type="Pfam" id="PF02221"/>
    </source>
</evidence>
<evidence type="ECO:0000313" key="5">
    <source>
        <dbReference type="Proteomes" id="UP000726737"/>
    </source>
</evidence>
<feature type="domain" description="MD-2-related lipid-recognition" evidence="3">
    <location>
        <begin position="21"/>
        <end position="143"/>
    </location>
</feature>
<feature type="chain" id="PRO_5040247290" description="Phosphatidylglycerol/phosphatidylinositol transfer protein" evidence="2">
    <location>
        <begin position="19"/>
        <end position="147"/>
    </location>
</feature>
<organism evidence="4 5">
    <name type="scientific">Mortierella polycephala</name>
    <dbReference type="NCBI Taxonomy" id="41804"/>
    <lineage>
        <taxon>Eukaryota</taxon>
        <taxon>Fungi</taxon>
        <taxon>Fungi incertae sedis</taxon>
        <taxon>Mucoromycota</taxon>
        <taxon>Mortierellomycotina</taxon>
        <taxon>Mortierellomycetes</taxon>
        <taxon>Mortierellales</taxon>
        <taxon>Mortierellaceae</taxon>
        <taxon>Mortierella</taxon>
    </lineage>
</organism>
<accession>A0A9P6PP44</accession>
<protein>
    <recommendedName>
        <fullName evidence="1">Phosphatidylglycerol/phosphatidylinositol transfer protein</fullName>
    </recommendedName>
</protein>
<dbReference type="InterPro" id="IPR014756">
    <property type="entry name" value="Ig_E-set"/>
</dbReference>
<evidence type="ECO:0000313" key="4">
    <source>
        <dbReference type="EMBL" id="KAG0249238.1"/>
    </source>
</evidence>
<proteinExistence type="predicted"/>
<keyword evidence="5" id="KW-1185">Reference proteome</keyword>
<dbReference type="Proteomes" id="UP000726737">
    <property type="component" value="Unassembled WGS sequence"/>
</dbReference>
<dbReference type="EMBL" id="JAAAJA010000850">
    <property type="protein sequence ID" value="KAG0249238.1"/>
    <property type="molecule type" value="Genomic_DNA"/>
</dbReference>